<accession>A0A376GYP2</accession>
<gene>
    <name evidence="2" type="ORF">NCTC12360_00919</name>
</gene>
<dbReference type="RefSeq" id="WP_115241616.1">
    <property type="nucleotide sequence ID" value="NZ_JARPZP010000035.1"/>
</dbReference>
<proteinExistence type="predicted"/>
<evidence type="ECO:0000313" key="3">
    <source>
        <dbReference type="Proteomes" id="UP000254807"/>
    </source>
</evidence>
<reference evidence="2 3" key="1">
    <citation type="submission" date="2018-06" db="EMBL/GenBank/DDBJ databases">
        <authorList>
            <consortium name="Pathogen Informatics"/>
            <person name="Doyle S."/>
        </authorList>
    </citation>
    <scope>NUCLEOTIDE SEQUENCE [LARGE SCALE GENOMIC DNA]</scope>
    <source>
        <strain evidence="2 3">NCTC12360</strain>
    </source>
</reference>
<dbReference type="InterPro" id="IPR024735">
    <property type="entry name" value="TcpC"/>
</dbReference>
<dbReference type="Gene3D" id="3.10.450.540">
    <property type="match status" value="1"/>
</dbReference>
<dbReference type="AlphaFoldDB" id="A0A376GYP2"/>
<evidence type="ECO:0000313" key="2">
    <source>
        <dbReference type="EMBL" id="STD82490.1"/>
    </source>
</evidence>
<dbReference type="OrthoDB" id="2339826at2"/>
<dbReference type="Pfam" id="PF12642">
    <property type="entry name" value="TpcC"/>
    <property type="match status" value="1"/>
</dbReference>
<keyword evidence="3" id="KW-1185">Reference proteome</keyword>
<organism evidence="2 3">
    <name type="scientific">Enterococcus gallinarum</name>
    <dbReference type="NCBI Taxonomy" id="1353"/>
    <lineage>
        <taxon>Bacteria</taxon>
        <taxon>Bacillati</taxon>
        <taxon>Bacillota</taxon>
        <taxon>Bacilli</taxon>
        <taxon>Lactobacillales</taxon>
        <taxon>Enterococcaceae</taxon>
        <taxon>Enterococcus</taxon>
    </lineage>
</organism>
<name>A0A376GYP2_ENTGA</name>
<keyword evidence="1" id="KW-0732">Signal</keyword>
<evidence type="ECO:0000256" key="1">
    <source>
        <dbReference type="SAM" id="SignalP"/>
    </source>
</evidence>
<dbReference type="Proteomes" id="UP000254807">
    <property type="component" value="Unassembled WGS sequence"/>
</dbReference>
<sequence>MNKKLKRLLTGMLTLATVFTALPASAVHASEKQYWTDAEEKAGYVEKVMNDGSIGSTFHESIMQVEGETAYCIDINTSFENGYKTRSDASSRMSADQIADVALSLEYVKQYGASHKGLNHKQLYLLEQCVVWQRLSVHLGWQCDNVRASYDEISKAVQDEVYAGAKAQEADGTVDAETMTDTTAFLETFFKLYPTATEKELAYYVAGNALEPINGDYLYSELINPIFTQDGENVKVSVSVKFLDNQTKATQISQFELVLHKDSNWKIIG</sequence>
<dbReference type="CDD" id="cd16428">
    <property type="entry name" value="TcpC_C"/>
    <property type="match status" value="1"/>
</dbReference>
<protein>
    <submittedName>
        <fullName evidence="2">Conjugative transposon protein</fullName>
    </submittedName>
</protein>
<feature type="chain" id="PRO_5016979613" evidence="1">
    <location>
        <begin position="30"/>
        <end position="269"/>
    </location>
</feature>
<dbReference type="InterPro" id="IPR035628">
    <property type="entry name" value="TcpC_C"/>
</dbReference>
<dbReference type="EMBL" id="UFYW01000001">
    <property type="protein sequence ID" value="STD82490.1"/>
    <property type="molecule type" value="Genomic_DNA"/>
</dbReference>
<feature type="signal peptide" evidence="1">
    <location>
        <begin position="1"/>
        <end position="29"/>
    </location>
</feature>